<name>A0ABW7VJG7_STROI</name>
<evidence type="ECO:0000256" key="1">
    <source>
        <dbReference type="SAM" id="Phobius"/>
    </source>
</evidence>
<keyword evidence="3" id="KW-1185">Reference proteome</keyword>
<feature type="transmembrane region" description="Helical" evidence="1">
    <location>
        <begin position="27"/>
        <end position="48"/>
    </location>
</feature>
<dbReference type="Proteomes" id="UP001611397">
    <property type="component" value="Unassembled WGS sequence"/>
</dbReference>
<keyword evidence="1" id="KW-0812">Transmembrane</keyword>
<gene>
    <name evidence="2" type="ORF">ACH49L_35505</name>
</gene>
<organism evidence="2 3">
    <name type="scientific">Streptomyces olivaceoviridis</name>
    <name type="common">Streptomyces corchorusii</name>
    <dbReference type="NCBI Taxonomy" id="1921"/>
    <lineage>
        <taxon>Bacteria</taxon>
        <taxon>Bacillati</taxon>
        <taxon>Actinomycetota</taxon>
        <taxon>Actinomycetes</taxon>
        <taxon>Kitasatosporales</taxon>
        <taxon>Streptomycetaceae</taxon>
        <taxon>Streptomyces</taxon>
    </lineage>
</organism>
<feature type="transmembrane region" description="Helical" evidence="1">
    <location>
        <begin position="54"/>
        <end position="73"/>
    </location>
</feature>
<keyword evidence="1" id="KW-0472">Membrane</keyword>
<dbReference type="EMBL" id="JBIRWM010000022">
    <property type="protein sequence ID" value="MFI2160926.1"/>
    <property type="molecule type" value="Genomic_DNA"/>
</dbReference>
<proteinExistence type="predicted"/>
<dbReference type="RefSeq" id="WP_159061723.1">
    <property type="nucleotide sequence ID" value="NZ_JBIRUT010000008.1"/>
</dbReference>
<evidence type="ECO:0008006" key="4">
    <source>
        <dbReference type="Google" id="ProtNLM"/>
    </source>
</evidence>
<sequence length="150" mass="16480">MNEGERETLVVALDHAWRWYENRRSRAMTLLQMLFGWLAICGAAYGVSVQADEFGLGGIVCLAAAAGVIGYDVDSARLRASAQLAAEAVAELQGRLADALSMETLRLHQREAAHRASPRLLLGHELERWMTALSIIVSVALAFYTWLVLP</sequence>
<protein>
    <recommendedName>
        <fullName evidence="4">SMODS and SLOG-associating 2TM effector domain-containing protein</fullName>
    </recommendedName>
</protein>
<reference evidence="2 3" key="1">
    <citation type="submission" date="2024-10" db="EMBL/GenBank/DDBJ databases">
        <title>The Natural Products Discovery Center: Release of the First 8490 Sequenced Strains for Exploring Actinobacteria Biosynthetic Diversity.</title>
        <authorList>
            <person name="Kalkreuter E."/>
            <person name="Kautsar S.A."/>
            <person name="Yang D."/>
            <person name="Bader C.D."/>
            <person name="Teijaro C.N."/>
            <person name="Fluegel L."/>
            <person name="Davis C.M."/>
            <person name="Simpson J.R."/>
            <person name="Lauterbach L."/>
            <person name="Steele A.D."/>
            <person name="Gui C."/>
            <person name="Meng S."/>
            <person name="Li G."/>
            <person name="Viehrig K."/>
            <person name="Ye F."/>
            <person name="Su P."/>
            <person name="Kiefer A.F."/>
            <person name="Nichols A."/>
            <person name="Cepeda A.J."/>
            <person name="Yan W."/>
            <person name="Fan B."/>
            <person name="Jiang Y."/>
            <person name="Adhikari A."/>
            <person name="Zheng C.-J."/>
            <person name="Schuster L."/>
            <person name="Cowan T.M."/>
            <person name="Smanski M.J."/>
            <person name="Chevrette M.G."/>
            <person name="De Carvalho L.P.S."/>
            <person name="Shen B."/>
        </authorList>
    </citation>
    <scope>NUCLEOTIDE SEQUENCE [LARGE SCALE GENOMIC DNA]</scope>
    <source>
        <strain evidence="2 3">NPDC020295</strain>
    </source>
</reference>
<evidence type="ECO:0000313" key="2">
    <source>
        <dbReference type="EMBL" id="MFI2160926.1"/>
    </source>
</evidence>
<feature type="transmembrane region" description="Helical" evidence="1">
    <location>
        <begin position="129"/>
        <end position="149"/>
    </location>
</feature>
<evidence type="ECO:0000313" key="3">
    <source>
        <dbReference type="Proteomes" id="UP001611397"/>
    </source>
</evidence>
<keyword evidence="1" id="KW-1133">Transmembrane helix</keyword>
<comment type="caution">
    <text evidence="2">The sequence shown here is derived from an EMBL/GenBank/DDBJ whole genome shotgun (WGS) entry which is preliminary data.</text>
</comment>
<accession>A0ABW7VJG7</accession>